<evidence type="ECO:0000256" key="1">
    <source>
        <dbReference type="SAM" id="MobiDB-lite"/>
    </source>
</evidence>
<reference evidence="2 3" key="1">
    <citation type="submission" date="2022-05" db="EMBL/GenBank/DDBJ databases">
        <title>Chromosome-level reference genomes for two strains of Caenorhabditis briggsae: an improved platform for comparative genomics.</title>
        <authorList>
            <person name="Stevens L."/>
            <person name="Andersen E.C."/>
        </authorList>
    </citation>
    <scope>NUCLEOTIDE SEQUENCE [LARGE SCALE GENOMIC DNA]</scope>
    <source>
        <strain evidence="2">QX1410_ONT</strain>
        <tissue evidence="2">Whole-organism</tissue>
    </source>
</reference>
<proteinExistence type="predicted"/>
<dbReference type="EMBL" id="CP090896">
    <property type="protein sequence ID" value="ULT81860.1"/>
    <property type="molecule type" value="Genomic_DNA"/>
</dbReference>
<dbReference type="AlphaFoldDB" id="A0AAE8ZPF4"/>
<protein>
    <submittedName>
        <fullName evidence="2">Uncharacterized protein</fullName>
    </submittedName>
</protein>
<sequence>MASTNKVPKIDVNKLPPYFLQMFPQAKQILTTNPMPGREAEHAAAIKVIQDFLNTDFQKPIDLDNVCGHKAPGVAMKEGYCPACYKKENIDECLQYMELCEKYGPERASNMMKEAAMTKASTSGTSSSSQGSSSSQKKN</sequence>
<accession>A0AAE8ZPF4</accession>
<gene>
    <name evidence="2" type="ORF">L3Y34_011666</name>
</gene>
<name>A0AAE8ZPF4_CAEBR</name>
<evidence type="ECO:0000313" key="3">
    <source>
        <dbReference type="Proteomes" id="UP000827892"/>
    </source>
</evidence>
<feature type="region of interest" description="Disordered" evidence="1">
    <location>
        <begin position="113"/>
        <end position="139"/>
    </location>
</feature>
<organism evidence="2 3">
    <name type="scientific">Caenorhabditis briggsae</name>
    <dbReference type="NCBI Taxonomy" id="6238"/>
    <lineage>
        <taxon>Eukaryota</taxon>
        <taxon>Metazoa</taxon>
        <taxon>Ecdysozoa</taxon>
        <taxon>Nematoda</taxon>
        <taxon>Chromadorea</taxon>
        <taxon>Rhabditida</taxon>
        <taxon>Rhabditina</taxon>
        <taxon>Rhabditomorpha</taxon>
        <taxon>Rhabditoidea</taxon>
        <taxon>Rhabditidae</taxon>
        <taxon>Peloderinae</taxon>
        <taxon>Caenorhabditis</taxon>
    </lineage>
</organism>
<dbReference type="Proteomes" id="UP000827892">
    <property type="component" value="Chromosome X"/>
</dbReference>
<evidence type="ECO:0000313" key="2">
    <source>
        <dbReference type="EMBL" id="ULT81860.1"/>
    </source>
</evidence>
<feature type="compositionally biased region" description="Low complexity" evidence="1">
    <location>
        <begin position="121"/>
        <end position="139"/>
    </location>
</feature>